<dbReference type="FunFam" id="3.40.50.10090:FF:000011">
    <property type="entry name" value="Uroporphyrinogen-III synthase (UroS), putative"/>
    <property type="match status" value="1"/>
</dbReference>
<dbReference type="Gene3D" id="3.40.50.10090">
    <property type="match status" value="2"/>
</dbReference>
<dbReference type="GO" id="GO:0005829">
    <property type="term" value="C:cytosol"/>
    <property type="evidence" value="ECO:0007669"/>
    <property type="project" value="TreeGrafter"/>
</dbReference>
<dbReference type="EMBL" id="CAIJEN010000002">
    <property type="protein sequence ID" value="CAD0083259.1"/>
    <property type="molecule type" value="Genomic_DNA"/>
</dbReference>
<organism evidence="2 3">
    <name type="scientific">Aureobasidium vineae</name>
    <dbReference type="NCBI Taxonomy" id="2773715"/>
    <lineage>
        <taxon>Eukaryota</taxon>
        <taxon>Fungi</taxon>
        <taxon>Dikarya</taxon>
        <taxon>Ascomycota</taxon>
        <taxon>Pezizomycotina</taxon>
        <taxon>Dothideomycetes</taxon>
        <taxon>Dothideomycetidae</taxon>
        <taxon>Dothideales</taxon>
        <taxon>Saccotheciaceae</taxon>
        <taxon>Aureobasidium</taxon>
    </lineage>
</organism>
<dbReference type="Proteomes" id="UP000716446">
    <property type="component" value="Unassembled WGS sequence"/>
</dbReference>
<protein>
    <recommendedName>
        <fullName evidence="1">Tetrapyrrole biosynthesis uroporphyrinogen III synthase domain-containing protein</fullName>
    </recommendedName>
</protein>
<dbReference type="GO" id="GO:0004852">
    <property type="term" value="F:uroporphyrinogen-III synthase activity"/>
    <property type="evidence" value="ECO:0007669"/>
    <property type="project" value="InterPro"/>
</dbReference>
<evidence type="ECO:0000259" key="1">
    <source>
        <dbReference type="Pfam" id="PF02602"/>
    </source>
</evidence>
<dbReference type="PANTHER" id="PTHR12390:SF0">
    <property type="entry name" value="UROPORPHYRINOGEN-III SYNTHASE"/>
    <property type="match status" value="1"/>
</dbReference>
<dbReference type="SUPFAM" id="SSF69618">
    <property type="entry name" value="HemD-like"/>
    <property type="match status" value="1"/>
</dbReference>
<dbReference type="Pfam" id="PF02602">
    <property type="entry name" value="HEM4"/>
    <property type="match status" value="1"/>
</dbReference>
<dbReference type="InterPro" id="IPR039793">
    <property type="entry name" value="UROS/Hem4"/>
</dbReference>
<dbReference type="GO" id="GO:0006780">
    <property type="term" value="P:uroporphyrinogen III biosynthetic process"/>
    <property type="evidence" value="ECO:0007669"/>
    <property type="project" value="InterPro"/>
</dbReference>
<dbReference type="AlphaFoldDB" id="A0A9N8P5K2"/>
<gene>
    <name evidence="2" type="ORF">AWRI4619_LOCUS1826</name>
</gene>
<keyword evidence="3" id="KW-1185">Reference proteome</keyword>
<dbReference type="PANTHER" id="PTHR12390">
    <property type="entry name" value="UROPORPHYRINOGEN III SYNTHASE"/>
    <property type="match status" value="1"/>
</dbReference>
<sequence>MASTTSDIPVLLLKTKSIPADGYQEIFAGWNNYLPTFLPVLEHRFREDALTWLKNITSGRGFNPDASVAAESSFGGIIFTSQRAVEAFTSIIESLDSDIRDELLPAALPLYVVGPATARGLRSLGLKCQIIGEETGNGAALSAFMLDHHNSLPTSQTVRQDRKLPLLFLVGEVRRDIIPKSLQSPDLPQEARIGVHEVVIYETCEMASFHIDFARALADNVASKAKEQWVVVFSPQGCRAMLDCLGWLDEAGHYKSEVTESSPTTTFIATIGPTTRDYLIKEFGYEPHVCAEKPSPEGIYAAIESYRSTNTRTRIIKRLDRMQCHRRGAYRNRRNEAEKHVKAMHY</sequence>
<dbReference type="InterPro" id="IPR036108">
    <property type="entry name" value="4pyrrol_syn_uPrphyn_synt_sf"/>
</dbReference>
<dbReference type="CDD" id="cd06578">
    <property type="entry name" value="HemD"/>
    <property type="match status" value="1"/>
</dbReference>
<feature type="domain" description="Tetrapyrrole biosynthesis uroporphyrinogen III synthase" evidence="1">
    <location>
        <begin position="67"/>
        <end position="300"/>
    </location>
</feature>
<reference evidence="2" key="1">
    <citation type="submission" date="2020-06" db="EMBL/GenBank/DDBJ databases">
        <authorList>
            <person name="Onetto C."/>
        </authorList>
    </citation>
    <scope>NUCLEOTIDE SEQUENCE</scope>
</reference>
<name>A0A9N8P5K2_9PEZI</name>
<evidence type="ECO:0000313" key="3">
    <source>
        <dbReference type="Proteomes" id="UP000716446"/>
    </source>
</evidence>
<evidence type="ECO:0000313" key="2">
    <source>
        <dbReference type="EMBL" id="CAD0083259.1"/>
    </source>
</evidence>
<dbReference type="InterPro" id="IPR003754">
    <property type="entry name" value="4pyrrol_synth_uPrphyn_synth"/>
</dbReference>
<proteinExistence type="predicted"/>
<accession>A0A9N8P5K2</accession>
<comment type="caution">
    <text evidence="2">The sequence shown here is derived from an EMBL/GenBank/DDBJ whole genome shotgun (WGS) entry which is preliminary data.</text>
</comment>